<proteinExistence type="predicted"/>
<dbReference type="HOGENOM" id="CLU_037219_0_0_1"/>
<evidence type="ECO:0000256" key="1">
    <source>
        <dbReference type="SAM" id="MobiDB-lite"/>
    </source>
</evidence>
<organism evidence="3 4">
    <name type="scientific">Exophiala aquamarina CBS 119918</name>
    <dbReference type="NCBI Taxonomy" id="1182545"/>
    <lineage>
        <taxon>Eukaryota</taxon>
        <taxon>Fungi</taxon>
        <taxon>Dikarya</taxon>
        <taxon>Ascomycota</taxon>
        <taxon>Pezizomycotina</taxon>
        <taxon>Eurotiomycetes</taxon>
        <taxon>Chaetothyriomycetidae</taxon>
        <taxon>Chaetothyriales</taxon>
        <taxon>Herpotrichiellaceae</taxon>
        <taxon>Exophiala</taxon>
    </lineage>
</organism>
<feature type="transmembrane region" description="Helical" evidence="2">
    <location>
        <begin position="263"/>
        <end position="288"/>
    </location>
</feature>
<keyword evidence="2" id="KW-1133">Transmembrane helix</keyword>
<evidence type="ECO:0000256" key="2">
    <source>
        <dbReference type="SAM" id="Phobius"/>
    </source>
</evidence>
<name>A0A072PJ46_9EURO</name>
<feature type="region of interest" description="Disordered" evidence="1">
    <location>
        <begin position="397"/>
        <end position="447"/>
    </location>
</feature>
<dbReference type="AlphaFoldDB" id="A0A072PJ46"/>
<dbReference type="VEuPathDB" id="FungiDB:A1O9_08310"/>
<feature type="compositionally biased region" description="Basic and acidic residues" evidence="1">
    <location>
        <begin position="331"/>
        <end position="344"/>
    </location>
</feature>
<keyword evidence="2" id="KW-0472">Membrane</keyword>
<dbReference type="EMBL" id="AMGV01000007">
    <property type="protein sequence ID" value="KEF55560.1"/>
    <property type="molecule type" value="Genomic_DNA"/>
</dbReference>
<feature type="region of interest" description="Disordered" evidence="1">
    <location>
        <begin position="329"/>
        <end position="354"/>
    </location>
</feature>
<feature type="compositionally biased region" description="Basic and acidic residues" evidence="1">
    <location>
        <begin position="429"/>
        <end position="447"/>
    </location>
</feature>
<evidence type="ECO:0000313" key="4">
    <source>
        <dbReference type="Proteomes" id="UP000027920"/>
    </source>
</evidence>
<reference evidence="3 4" key="1">
    <citation type="submission" date="2013-03" db="EMBL/GenBank/DDBJ databases">
        <title>The Genome Sequence of Exophiala aquamarina CBS 119918.</title>
        <authorList>
            <consortium name="The Broad Institute Genomics Platform"/>
            <person name="Cuomo C."/>
            <person name="de Hoog S."/>
            <person name="Gorbushina A."/>
            <person name="Walker B."/>
            <person name="Young S.K."/>
            <person name="Zeng Q."/>
            <person name="Gargeya S."/>
            <person name="Fitzgerald M."/>
            <person name="Haas B."/>
            <person name="Abouelleil A."/>
            <person name="Allen A.W."/>
            <person name="Alvarado L."/>
            <person name="Arachchi H.M."/>
            <person name="Berlin A.M."/>
            <person name="Chapman S.B."/>
            <person name="Gainer-Dewar J."/>
            <person name="Goldberg J."/>
            <person name="Griggs A."/>
            <person name="Gujja S."/>
            <person name="Hansen M."/>
            <person name="Howarth C."/>
            <person name="Imamovic A."/>
            <person name="Ireland A."/>
            <person name="Larimer J."/>
            <person name="McCowan C."/>
            <person name="Murphy C."/>
            <person name="Pearson M."/>
            <person name="Poon T.W."/>
            <person name="Priest M."/>
            <person name="Roberts A."/>
            <person name="Saif S."/>
            <person name="Shea T."/>
            <person name="Sisk P."/>
            <person name="Sykes S."/>
            <person name="Wortman J."/>
            <person name="Nusbaum C."/>
            <person name="Birren B."/>
        </authorList>
    </citation>
    <scope>NUCLEOTIDE SEQUENCE [LARGE SCALE GENOMIC DNA]</scope>
    <source>
        <strain evidence="3 4">CBS 119918</strain>
    </source>
</reference>
<sequence>MPRITLLRLLLLIPLSWLLLFIVFISLPSPRHSWDKYPSHRWRGGTLTRVYDIDDWWQVNERNSNVRYVRGTGANSFALDLHYDADAGSLVLGWEEAAGIPEARFQLTPEPEPEPFVSVPFLARVRLGVQDGINMPWFAKADATLLSFEVDHRTGYLPLRLQAKKSRGEGEIMPMFYSIESANYTEWEAPDWNTPLLRLLVMYDQSSARPNPAAGVHIEFPTEDSSWSPSLTFPLRRAIGKVLIPTGKFAAEVMAILATATRVLYVLVVATFKAFIFTLGLYVVLVLACWKSKGSPPFWPWARSFWLTRRVVRYVGPAAASCPLGDAISGADHDHDHDHDHGSHDTVNPDDAPRTPQPLTSIWGFFTSKSPLDDLLVTFQATKPFVEPLSLRWRRRPAPIDDEEKKTPAASSGVAEDSNGDTTRSRNTSFHETKNGEKEMSEEKVPV</sequence>
<dbReference type="OrthoDB" id="4892437at2759"/>
<accession>A0A072PJ46</accession>
<dbReference type="RefSeq" id="XP_013258150.1">
    <property type="nucleotide sequence ID" value="XM_013402696.1"/>
</dbReference>
<comment type="caution">
    <text evidence="3">The sequence shown here is derived from an EMBL/GenBank/DDBJ whole genome shotgun (WGS) entry which is preliminary data.</text>
</comment>
<evidence type="ECO:0000313" key="3">
    <source>
        <dbReference type="EMBL" id="KEF55560.1"/>
    </source>
</evidence>
<keyword evidence="2" id="KW-0812">Transmembrane</keyword>
<dbReference type="GeneID" id="25283223"/>
<feature type="transmembrane region" description="Helical" evidence="2">
    <location>
        <begin position="6"/>
        <end position="27"/>
    </location>
</feature>
<gene>
    <name evidence="3" type="ORF">A1O9_08310</name>
</gene>
<keyword evidence="4" id="KW-1185">Reference proteome</keyword>
<dbReference type="Proteomes" id="UP000027920">
    <property type="component" value="Unassembled WGS sequence"/>
</dbReference>
<protein>
    <submittedName>
        <fullName evidence="3">Uncharacterized protein</fullName>
    </submittedName>
</protein>